<comment type="caution">
    <text evidence="5">The sequence shown here is derived from an EMBL/GenBank/DDBJ whole genome shotgun (WGS) entry which is preliminary data.</text>
</comment>
<evidence type="ECO:0000313" key="5">
    <source>
        <dbReference type="EMBL" id="MCC3807478.1"/>
    </source>
</evidence>
<keyword evidence="5" id="KW-0540">Nuclease</keyword>
<gene>
    <name evidence="5" type="ORF">IB292_20890</name>
</gene>
<dbReference type="InterPro" id="IPR051212">
    <property type="entry name" value="Type-I_RE_S_subunit"/>
</dbReference>
<dbReference type="GO" id="GO:0003677">
    <property type="term" value="F:DNA binding"/>
    <property type="evidence" value="ECO:0007669"/>
    <property type="project" value="UniProtKB-KW"/>
</dbReference>
<dbReference type="RefSeq" id="WP_228084459.1">
    <property type="nucleotide sequence ID" value="NZ_CP064041.1"/>
</dbReference>
<sequence length="406" mass="45693">MEQVLYKLPYGWEWQAIEDVAQIGADRGFVPTPDSEGNVPFIGMTDIDQETGQKSTYELRKFDDVKKGYTKFQRNAVLFAKITPCTENNKTALIDNVNCGFATTEVFPIHALDSVEPKYLLHFFRSPSVRSFLIDQMEGATGRQRVPLKALKNVSVPVCGLREQKRIVEKLDALLTRIDTAIKHLQESVTLADTLMKNGLSEIFESVKDRYEVVPLSSVVKINSGIALPKLFKNGFSDGDIPFFKVAQMNNHYENMVEPEITFNETVAKEHKIKLFPKGSTLIPKRGGAILTNKKRMLLEDASYDSNIMGLKADESKISDEYLFAFMRTIDLANFVDASTIPQVNNKHIDQMQIPLASIEEQADVVGRVNLLVKKVELMNSEIQIQLDDLHVLKNSILDSAFKGDL</sequence>
<evidence type="ECO:0000259" key="4">
    <source>
        <dbReference type="Pfam" id="PF01420"/>
    </source>
</evidence>
<keyword evidence="5" id="KW-0378">Hydrolase</keyword>
<dbReference type="Gene3D" id="3.90.220.20">
    <property type="entry name" value="DNA methylase specificity domains"/>
    <property type="match status" value="2"/>
</dbReference>
<dbReference type="AlphaFoldDB" id="A0A9Q3YKW6"/>
<keyword evidence="5" id="KW-0255">Endonuclease</keyword>
<dbReference type="PANTHER" id="PTHR43140">
    <property type="entry name" value="TYPE-1 RESTRICTION ENZYME ECOKI SPECIFICITY PROTEIN"/>
    <property type="match status" value="1"/>
</dbReference>
<feature type="domain" description="Type I restriction modification DNA specificity" evidence="4">
    <location>
        <begin position="11"/>
        <end position="183"/>
    </location>
</feature>
<evidence type="ECO:0000313" key="6">
    <source>
        <dbReference type="Proteomes" id="UP000726777"/>
    </source>
</evidence>
<dbReference type="GO" id="GO:0009307">
    <property type="term" value="P:DNA restriction-modification system"/>
    <property type="evidence" value="ECO:0007669"/>
    <property type="project" value="UniProtKB-KW"/>
</dbReference>
<keyword evidence="3" id="KW-0238">DNA-binding</keyword>
<organism evidence="5 6">
    <name type="scientific">Vibrio parahaemolyticus</name>
    <dbReference type="NCBI Taxonomy" id="670"/>
    <lineage>
        <taxon>Bacteria</taxon>
        <taxon>Pseudomonadati</taxon>
        <taxon>Pseudomonadota</taxon>
        <taxon>Gammaproteobacteria</taxon>
        <taxon>Vibrionales</taxon>
        <taxon>Vibrionaceae</taxon>
        <taxon>Vibrio</taxon>
    </lineage>
</organism>
<protein>
    <submittedName>
        <fullName evidence="5">Restriction endonuclease subunit S</fullName>
    </submittedName>
</protein>
<keyword evidence="2" id="KW-0680">Restriction system</keyword>
<name>A0A9Q3YKW6_VIBPH</name>
<accession>A0A9Q3YKW6</accession>
<evidence type="ECO:0000256" key="3">
    <source>
        <dbReference type="ARBA" id="ARBA00023125"/>
    </source>
</evidence>
<dbReference type="EMBL" id="JACVHL010000026">
    <property type="protein sequence ID" value="MCC3807478.1"/>
    <property type="molecule type" value="Genomic_DNA"/>
</dbReference>
<dbReference type="CDD" id="cd17260">
    <property type="entry name" value="RMtype1_S_EcoEI-TRD1-CR1_like"/>
    <property type="match status" value="1"/>
</dbReference>
<dbReference type="Proteomes" id="UP000726777">
    <property type="component" value="Unassembled WGS sequence"/>
</dbReference>
<dbReference type="InterPro" id="IPR044946">
    <property type="entry name" value="Restrct_endonuc_typeI_TRD_sf"/>
</dbReference>
<dbReference type="InterPro" id="IPR000055">
    <property type="entry name" value="Restrct_endonuc_typeI_TRD"/>
</dbReference>
<dbReference type="PANTHER" id="PTHR43140:SF1">
    <property type="entry name" value="TYPE I RESTRICTION ENZYME ECOKI SPECIFICITY SUBUNIT"/>
    <property type="match status" value="1"/>
</dbReference>
<proteinExistence type="inferred from homology"/>
<dbReference type="Pfam" id="PF01420">
    <property type="entry name" value="Methylase_S"/>
    <property type="match status" value="2"/>
</dbReference>
<dbReference type="SUPFAM" id="SSF116734">
    <property type="entry name" value="DNA methylase specificity domain"/>
    <property type="match status" value="2"/>
</dbReference>
<feature type="domain" description="Type I restriction modification DNA specificity" evidence="4">
    <location>
        <begin position="210"/>
        <end position="386"/>
    </location>
</feature>
<dbReference type="GO" id="GO:0004519">
    <property type="term" value="F:endonuclease activity"/>
    <property type="evidence" value="ECO:0007669"/>
    <property type="project" value="UniProtKB-KW"/>
</dbReference>
<evidence type="ECO:0000256" key="2">
    <source>
        <dbReference type="ARBA" id="ARBA00022747"/>
    </source>
</evidence>
<reference evidence="5" key="1">
    <citation type="submission" date="2020-09" db="EMBL/GenBank/DDBJ databases">
        <title>Genome sequence of Vibrio parahaemolyticus isolates.</title>
        <authorList>
            <person name="Hammerl J.A."/>
            <person name="Strauch E."/>
        </authorList>
    </citation>
    <scope>NUCLEOTIDE SEQUENCE</scope>
    <source>
        <strain evidence="5">17-VB00146</strain>
    </source>
</reference>
<comment type="similarity">
    <text evidence="1">Belongs to the type-I restriction system S methylase family.</text>
</comment>
<evidence type="ECO:0000256" key="1">
    <source>
        <dbReference type="ARBA" id="ARBA00010923"/>
    </source>
</evidence>